<dbReference type="SUPFAM" id="SSF49265">
    <property type="entry name" value="Fibronectin type III"/>
    <property type="match status" value="1"/>
</dbReference>
<dbReference type="PANTHER" id="PTHR24104">
    <property type="entry name" value="E3 UBIQUITIN-PROTEIN LIGASE NHLRC1-RELATED"/>
    <property type="match status" value="1"/>
</dbReference>
<dbReference type="EMBL" id="MFYX01000077">
    <property type="protein sequence ID" value="OGK04025.1"/>
    <property type="molecule type" value="Genomic_DNA"/>
</dbReference>
<dbReference type="AlphaFoldDB" id="A0A1F7FBH8"/>
<keyword evidence="3" id="KW-0732">Signal</keyword>
<evidence type="ECO:0000259" key="4">
    <source>
        <dbReference type="PROSITE" id="PS50853"/>
    </source>
</evidence>
<dbReference type="InterPro" id="IPR036116">
    <property type="entry name" value="FN3_sf"/>
</dbReference>
<dbReference type="SUPFAM" id="SSF49464">
    <property type="entry name" value="Carboxypeptidase regulatory domain-like"/>
    <property type="match status" value="1"/>
</dbReference>
<dbReference type="InterPro" id="IPR003961">
    <property type="entry name" value="FN3_dom"/>
</dbReference>
<dbReference type="CDD" id="cd05819">
    <property type="entry name" value="NHL"/>
    <property type="match status" value="1"/>
</dbReference>
<dbReference type="PROSITE" id="PS51125">
    <property type="entry name" value="NHL"/>
    <property type="match status" value="1"/>
</dbReference>
<dbReference type="InterPro" id="IPR011042">
    <property type="entry name" value="6-blade_b-propeller_TolB-like"/>
</dbReference>
<evidence type="ECO:0000313" key="5">
    <source>
        <dbReference type="EMBL" id="OGK04025.1"/>
    </source>
</evidence>
<gene>
    <name evidence="5" type="ORF">A2519_00790</name>
</gene>
<protein>
    <recommendedName>
        <fullName evidence="4">Fibronectin type-III domain-containing protein</fullName>
    </recommendedName>
</protein>
<feature type="repeat" description="NHL" evidence="2">
    <location>
        <begin position="310"/>
        <end position="353"/>
    </location>
</feature>
<feature type="signal peptide" evidence="3">
    <location>
        <begin position="1"/>
        <end position="20"/>
    </location>
</feature>
<accession>A0A1F7FBH8</accession>
<dbReference type="PROSITE" id="PS50853">
    <property type="entry name" value="FN3"/>
    <property type="match status" value="1"/>
</dbReference>
<reference evidence="5 6" key="1">
    <citation type="journal article" date="2016" name="Nat. Commun.">
        <title>Thousands of microbial genomes shed light on interconnected biogeochemical processes in an aquifer system.</title>
        <authorList>
            <person name="Anantharaman K."/>
            <person name="Brown C.T."/>
            <person name="Hug L.A."/>
            <person name="Sharon I."/>
            <person name="Castelle C.J."/>
            <person name="Probst A.J."/>
            <person name="Thomas B.C."/>
            <person name="Singh A."/>
            <person name="Wilkins M.J."/>
            <person name="Karaoz U."/>
            <person name="Brodie E.L."/>
            <person name="Williams K.H."/>
            <person name="Hubbard S.S."/>
            <person name="Banfield J.F."/>
        </authorList>
    </citation>
    <scope>NUCLEOTIDE SEQUENCE [LARGE SCALE GENOMIC DNA]</scope>
</reference>
<dbReference type="Gene3D" id="2.120.10.30">
    <property type="entry name" value="TolB, C-terminal domain"/>
    <property type="match status" value="2"/>
</dbReference>
<proteinExistence type="predicted"/>
<dbReference type="PANTHER" id="PTHR24104:SF25">
    <property type="entry name" value="PROTEIN LIN-41"/>
    <property type="match status" value="1"/>
</dbReference>
<dbReference type="SUPFAM" id="SSF101898">
    <property type="entry name" value="NHL repeat"/>
    <property type="match status" value="1"/>
</dbReference>
<evidence type="ECO:0000256" key="2">
    <source>
        <dbReference type="PROSITE-ProRule" id="PRU00504"/>
    </source>
</evidence>
<dbReference type="InterPro" id="IPR008969">
    <property type="entry name" value="CarboxyPept-like_regulatory"/>
</dbReference>
<comment type="caution">
    <text evidence="5">The sequence shown here is derived from an EMBL/GenBank/DDBJ whole genome shotgun (WGS) entry which is preliminary data.</text>
</comment>
<dbReference type="Gene3D" id="2.60.40.10">
    <property type="entry name" value="Immunoglobulins"/>
    <property type="match status" value="1"/>
</dbReference>
<feature type="domain" description="Fibronectin type-III" evidence="4">
    <location>
        <begin position="212"/>
        <end position="307"/>
    </location>
</feature>
<name>A0A1F7FBH8_UNCRA</name>
<feature type="chain" id="PRO_5009528566" description="Fibronectin type-III domain-containing protein" evidence="3">
    <location>
        <begin position="21"/>
        <end position="579"/>
    </location>
</feature>
<dbReference type="GO" id="GO:0008270">
    <property type="term" value="F:zinc ion binding"/>
    <property type="evidence" value="ECO:0007669"/>
    <property type="project" value="UniProtKB-KW"/>
</dbReference>
<dbReference type="InterPro" id="IPR001258">
    <property type="entry name" value="NHL_repeat"/>
</dbReference>
<sequence>MKKYLLAIAAIAAAVFFTCSDGPTDVAGGTDDHGNAFVEGRIYNPGGSPAANATVAFYPANQNPRTSATATVTATTDANGRYSIVTIAAKTYNLLCEGDSGKAFRDSIIVADDSLNLSDTLHAPGTLRGHAMLEGGVDSGYIFVILLGTNTYATTDSHGLFSLENLAPGSYQALVLTTVPEFASVETTLTVHAAQDEMMADTIVLESTGIPIPKNVSLSFDSLRKIVTLRWSKCDSTIVTSYHVYRSNSDSNTVAVKINEQPITDTMYMDSSGVWSNTYTYWVTAVDLHMSEGVKSTPRSVTMACPYVFINNFGQSGTAEGQLSGPSDIVSDAAGNFWVVDGLRSKIMKFNSNGTFIRECSVEFPAQQHPFGIDIDNSGYLYISAWRGHRIQKLDTLGNLIMQIDRNDLMVGDVSVDEDGYIYVLGDLPDSGYSTIIKYSADTTQTLSWSRNVAFGYAILAQNGRVYSATYPSIRIDIFSTMGDSLGRISVMQPGETDFIDVRDIELDDNGNLYASDCTNRLIRVFGSDLSFITSFGVKGTGVSEFGFNQGLAISSGRLAVADAGQNGQNICIHLFRLP</sequence>
<dbReference type="SUPFAM" id="SSF49452">
    <property type="entry name" value="Starch-binding domain-like"/>
    <property type="match status" value="1"/>
</dbReference>
<dbReference type="Gene3D" id="2.60.40.1120">
    <property type="entry name" value="Carboxypeptidase-like, regulatory domain"/>
    <property type="match status" value="2"/>
</dbReference>
<keyword evidence="1" id="KW-0677">Repeat</keyword>
<dbReference type="InterPro" id="IPR050952">
    <property type="entry name" value="TRIM-NHL_E3_ligases"/>
</dbReference>
<dbReference type="Proteomes" id="UP000179243">
    <property type="component" value="Unassembled WGS sequence"/>
</dbReference>
<dbReference type="GO" id="GO:0030246">
    <property type="term" value="F:carbohydrate binding"/>
    <property type="evidence" value="ECO:0007669"/>
    <property type="project" value="InterPro"/>
</dbReference>
<evidence type="ECO:0000256" key="1">
    <source>
        <dbReference type="ARBA" id="ARBA00022737"/>
    </source>
</evidence>
<organism evidence="5 6">
    <name type="scientific">Candidatus Raymondbacteria bacterium RIFOXYD12_FULL_49_13</name>
    <dbReference type="NCBI Taxonomy" id="1817890"/>
    <lineage>
        <taxon>Bacteria</taxon>
        <taxon>Raymondiibacteriota</taxon>
    </lineage>
</organism>
<evidence type="ECO:0000256" key="3">
    <source>
        <dbReference type="SAM" id="SignalP"/>
    </source>
</evidence>
<dbReference type="InterPro" id="IPR013784">
    <property type="entry name" value="Carb-bd-like_fold"/>
</dbReference>
<dbReference type="InterPro" id="IPR013783">
    <property type="entry name" value="Ig-like_fold"/>
</dbReference>
<evidence type="ECO:0000313" key="6">
    <source>
        <dbReference type="Proteomes" id="UP000179243"/>
    </source>
</evidence>